<reference evidence="1" key="1">
    <citation type="journal article" date="2020" name="G3 (Bethesda)">
        <title>High-Quality Assemblies for Three Invasive Social Wasps from the &lt;i&gt;Vespula&lt;/i&gt; Genus.</title>
        <authorList>
            <person name="Harrop T.W.R."/>
            <person name="Guhlin J."/>
            <person name="McLaughlin G.M."/>
            <person name="Permina E."/>
            <person name="Stockwell P."/>
            <person name="Gilligan J."/>
            <person name="Le Lec M.F."/>
            <person name="Gruber M.A.M."/>
            <person name="Quinn O."/>
            <person name="Lovegrove M."/>
            <person name="Duncan E.J."/>
            <person name="Remnant E.J."/>
            <person name="Van Eeckhoven J."/>
            <person name="Graham B."/>
            <person name="Knapp R.A."/>
            <person name="Langford K.W."/>
            <person name="Kronenberg Z."/>
            <person name="Press M.O."/>
            <person name="Eacker S.M."/>
            <person name="Wilson-Rankin E.E."/>
            <person name="Purcell J."/>
            <person name="Lester P.J."/>
            <person name="Dearden P.K."/>
        </authorList>
    </citation>
    <scope>NUCLEOTIDE SEQUENCE</scope>
    <source>
        <strain evidence="1">Linc-1</strain>
    </source>
</reference>
<organism evidence="1 2">
    <name type="scientific">Vespula germanica</name>
    <name type="common">German yellow jacket</name>
    <name type="synonym">Paravespula germanica</name>
    <dbReference type="NCBI Taxonomy" id="30212"/>
    <lineage>
        <taxon>Eukaryota</taxon>
        <taxon>Metazoa</taxon>
        <taxon>Ecdysozoa</taxon>
        <taxon>Arthropoda</taxon>
        <taxon>Hexapoda</taxon>
        <taxon>Insecta</taxon>
        <taxon>Pterygota</taxon>
        <taxon>Neoptera</taxon>
        <taxon>Endopterygota</taxon>
        <taxon>Hymenoptera</taxon>
        <taxon>Apocrita</taxon>
        <taxon>Aculeata</taxon>
        <taxon>Vespoidea</taxon>
        <taxon>Vespidae</taxon>
        <taxon>Vespinae</taxon>
        <taxon>Vespula</taxon>
    </lineage>
</organism>
<gene>
    <name evidence="1" type="ORF">HZH68_004793</name>
</gene>
<comment type="caution">
    <text evidence="1">The sequence shown here is derived from an EMBL/GenBank/DDBJ whole genome shotgun (WGS) entry which is preliminary data.</text>
</comment>
<proteinExistence type="predicted"/>
<name>A0A834KQX0_VESGE</name>
<evidence type="ECO:0000313" key="1">
    <source>
        <dbReference type="EMBL" id="KAF7410412.1"/>
    </source>
</evidence>
<dbReference type="Proteomes" id="UP000617340">
    <property type="component" value="Unassembled WGS sequence"/>
</dbReference>
<keyword evidence="2" id="KW-1185">Reference proteome</keyword>
<evidence type="ECO:0000313" key="2">
    <source>
        <dbReference type="Proteomes" id="UP000617340"/>
    </source>
</evidence>
<dbReference type="EMBL" id="JACSDZ010000003">
    <property type="protein sequence ID" value="KAF7410412.1"/>
    <property type="molecule type" value="Genomic_DNA"/>
</dbReference>
<sequence length="83" mass="9317">MHRPRPLLLRTTKQVKQFQKSMKVVTILLVVVMVDGGNDFQQDVVTFHLVEENVETGSGRQRVALAKDVTLKFNVKTTLLAPG</sequence>
<dbReference type="AlphaFoldDB" id="A0A834KQX0"/>
<accession>A0A834KQX0</accession>
<protein>
    <submittedName>
        <fullName evidence="1">Uncharacterized protein</fullName>
    </submittedName>
</protein>